<gene>
    <name evidence="8" type="ORF">NQ315_000286</name>
</gene>
<evidence type="ECO:0000259" key="6">
    <source>
        <dbReference type="Pfam" id="PF00107"/>
    </source>
</evidence>
<evidence type="ECO:0000256" key="3">
    <source>
        <dbReference type="ARBA" id="ARBA00023002"/>
    </source>
</evidence>
<dbReference type="Pfam" id="PF08240">
    <property type="entry name" value="ADH_N"/>
    <property type="match status" value="1"/>
</dbReference>
<accession>A0AAV8VRQ3</accession>
<keyword evidence="5" id="KW-0472">Membrane</keyword>
<dbReference type="InterPro" id="IPR011032">
    <property type="entry name" value="GroES-like_sf"/>
</dbReference>
<dbReference type="PROSITE" id="PS00059">
    <property type="entry name" value="ADH_ZINC"/>
    <property type="match status" value="1"/>
</dbReference>
<comment type="similarity">
    <text evidence="4">Belongs to the zinc-containing alcohol dehydrogenase family.</text>
</comment>
<comment type="caution">
    <text evidence="8">The sequence shown here is derived from an EMBL/GenBank/DDBJ whole genome shotgun (WGS) entry which is preliminary data.</text>
</comment>
<keyword evidence="9" id="KW-1185">Reference proteome</keyword>
<proteinExistence type="inferred from homology"/>
<feature type="transmembrane region" description="Helical" evidence="5">
    <location>
        <begin position="49"/>
        <end position="67"/>
    </location>
</feature>
<dbReference type="PANTHER" id="PTHR43401:SF2">
    <property type="entry name" value="L-THREONINE 3-DEHYDROGENASE"/>
    <property type="match status" value="1"/>
</dbReference>
<comment type="cofactor">
    <cofactor evidence="4">
        <name>Zn(2+)</name>
        <dbReference type="ChEBI" id="CHEBI:29105"/>
    </cofactor>
</comment>
<evidence type="ECO:0000256" key="4">
    <source>
        <dbReference type="RuleBase" id="RU361277"/>
    </source>
</evidence>
<evidence type="ECO:0000256" key="2">
    <source>
        <dbReference type="ARBA" id="ARBA00022833"/>
    </source>
</evidence>
<dbReference type="Proteomes" id="UP001159042">
    <property type="component" value="Unassembled WGS sequence"/>
</dbReference>
<dbReference type="EMBL" id="JANEYG010000041">
    <property type="protein sequence ID" value="KAJ8916641.1"/>
    <property type="molecule type" value="Genomic_DNA"/>
</dbReference>
<feature type="domain" description="Alcohol dehydrogenase-like N-terminal" evidence="7">
    <location>
        <begin position="26"/>
        <end position="160"/>
    </location>
</feature>
<dbReference type="InterPro" id="IPR013149">
    <property type="entry name" value="ADH-like_C"/>
</dbReference>
<dbReference type="AlphaFoldDB" id="A0AAV8VRQ3"/>
<dbReference type="InterPro" id="IPR002328">
    <property type="entry name" value="ADH_Zn_CS"/>
</dbReference>
<evidence type="ECO:0000313" key="9">
    <source>
        <dbReference type="Proteomes" id="UP001159042"/>
    </source>
</evidence>
<protein>
    <submittedName>
        <fullName evidence="8">Uncharacterized protein</fullName>
    </submittedName>
</protein>
<keyword evidence="5" id="KW-1133">Transmembrane helix</keyword>
<sequence length="367" mass="40420">MEAITFTAKTKKLELVQSPVPKVVRSDDVLIKVAYSGICGTDLHIIQTVLYYIILILTLVSLVIFLLKGEFPCHPTKTFTLGHEFSGTVVDVGSDVFIVKPGDKVSVDPNDGCKCCNFCRSGNPHYCRIGGINNTIGIYRDGGWAQYCVAPACQVHKLPDTISLEQAALTEPISCLAHGWDIISPVTVGKKILVIGAGVIGSLWVCTLHLHGHRNVTVSEPNQIRLNMLKNLNTGYNLITPDQLRKNQQEDPDYLFDLVVDCSGFPPAIEHAVSLLQRGGTLCCFGVAPPHGEVKIKPFDIYMKEMKIFGVNINPFSFPKSIGLLEAMGERYLNYDKLGIKTFPLKQHQEAIELLKKGTIAKAIFKL</sequence>
<dbReference type="GO" id="GO:0016491">
    <property type="term" value="F:oxidoreductase activity"/>
    <property type="evidence" value="ECO:0007669"/>
    <property type="project" value="UniProtKB-KW"/>
</dbReference>
<keyword evidence="3" id="KW-0560">Oxidoreductase</keyword>
<feature type="domain" description="Alcohol dehydrogenase-like C-terminal" evidence="6">
    <location>
        <begin position="200"/>
        <end position="315"/>
    </location>
</feature>
<evidence type="ECO:0000259" key="7">
    <source>
        <dbReference type="Pfam" id="PF08240"/>
    </source>
</evidence>
<evidence type="ECO:0000256" key="5">
    <source>
        <dbReference type="SAM" id="Phobius"/>
    </source>
</evidence>
<reference evidence="8 9" key="1">
    <citation type="journal article" date="2023" name="Insect Mol. Biol.">
        <title>Genome sequencing provides insights into the evolution of gene families encoding plant cell wall-degrading enzymes in longhorned beetles.</title>
        <authorList>
            <person name="Shin N.R."/>
            <person name="Okamura Y."/>
            <person name="Kirsch R."/>
            <person name="Pauchet Y."/>
        </authorList>
    </citation>
    <scope>NUCLEOTIDE SEQUENCE [LARGE SCALE GENOMIC DNA]</scope>
    <source>
        <strain evidence="8">EAD_L_NR</strain>
    </source>
</reference>
<name>A0AAV8VRQ3_9CUCU</name>
<evidence type="ECO:0000256" key="1">
    <source>
        <dbReference type="ARBA" id="ARBA00022723"/>
    </source>
</evidence>
<evidence type="ECO:0000313" key="8">
    <source>
        <dbReference type="EMBL" id="KAJ8916641.1"/>
    </source>
</evidence>
<dbReference type="SUPFAM" id="SSF51735">
    <property type="entry name" value="NAD(P)-binding Rossmann-fold domains"/>
    <property type="match status" value="1"/>
</dbReference>
<keyword evidence="2 4" id="KW-0862">Zinc</keyword>
<dbReference type="Gene3D" id="3.40.50.720">
    <property type="entry name" value="NAD(P)-binding Rossmann-like Domain"/>
    <property type="match status" value="1"/>
</dbReference>
<dbReference type="GO" id="GO:0008270">
    <property type="term" value="F:zinc ion binding"/>
    <property type="evidence" value="ECO:0007669"/>
    <property type="project" value="InterPro"/>
</dbReference>
<organism evidence="8 9">
    <name type="scientific">Exocentrus adspersus</name>
    <dbReference type="NCBI Taxonomy" id="1586481"/>
    <lineage>
        <taxon>Eukaryota</taxon>
        <taxon>Metazoa</taxon>
        <taxon>Ecdysozoa</taxon>
        <taxon>Arthropoda</taxon>
        <taxon>Hexapoda</taxon>
        <taxon>Insecta</taxon>
        <taxon>Pterygota</taxon>
        <taxon>Neoptera</taxon>
        <taxon>Endopterygota</taxon>
        <taxon>Coleoptera</taxon>
        <taxon>Polyphaga</taxon>
        <taxon>Cucujiformia</taxon>
        <taxon>Chrysomeloidea</taxon>
        <taxon>Cerambycidae</taxon>
        <taxon>Lamiinae</taxon>
        <taxon>Acanthocinini</taxon>
        <taxon>Exocentrus</taxon>
    </lineage>
</organism>
<dbReference type="PANTHER" id="PTHR43401">
    <property type="entry name" value="L-THREONINE 3-DEHYDROGENASE"/>
    <property type="match status" value="1"/>
</dbReference>
<keyword evidence="1 4" id="KW-0479">Metal-binding</keyword>
<dbReference type="InterPro" id="IPR050129">
    <property type="entry name" value="Zn_alcohol_dh"/>
</dbReference>
<dbReference type="InterPro" id="IPR013154">
    <property type="entry name" value="ADH-like_N"/>
</dbReference>
<dbReference type="Gene3D" id="3.90.180.10">
    <property type="entry name" value="Medium-chain alcohol dehydrogenases, catalytic domain"/>
    <property type="match status" value="1"/>
</dbReference>
<keyword evidence="5" id="KW-0812">Transmembrane</keyword>
<dbReference type="SUPFAM" id="SSF50129">
    <property type="entry name" value="GroES-like"/>
    <property type="match status" value="1"/>
</dbReference>
<dbReference type="InterPro" id="IPR036291">
    <property type="entry name" value="NAD(P)-bd_dom_sf"/>
</dbReference>
<dbReference type="Pfam" id="PF00107">
    <property type="entry name" value="ADH_zinc_N"/>
    <property type="match status" value="1"/>
</dbReference>